<organism evidence="2 3">
    <name type="scientific">Setaria viridis</name>
    <name type="common">Green bristlegrass</name>
    <name type="synonym">Setaria italica subsp. viridis</name>
    <dbReference type="NCBI Taxonomy" id="4556"/>
    <lineage>
        <taxon>Eukaryota</taxon>
        <taxon>Viridiplantae</taxon>
        <taxon>Streptophyta</taxon>
        <taxon>Embryophyta</taxon>
        <taxon>Tracheophyta</taxon>
        <taxon>Spermatophyta</taxon>
        <taxon>Magnoliopsida</taxon>
        <taxon>Liliopsida</taxon>
        <taxon>Poales</taxon>
        <taxon>Poaceae</taxon>
        <taxon>PACMAD clade</taxon>
        <taxon>Panicoideae</taxon>
        <taxon>Panicodae</taxon>
        <taxon>Paniceae</taxon>
        <taxon>Cenchrinae</taxon>
        <taxon>Setaria</taxon>
    </lineage>
</organism>
<feature type="region of interest" description="Disordered" evidence="1">
    <location>
        <begin position="59"/>
        <end position="82"/>
    </location>
</feature>
<dbReference type="AlphaFoldDB" id="A0A4U6V3A1"/>
<reference evidence="2" key="1">
    <citation type="submission" date="2019-03" db="EMBL/GenBank/DDBJ databases">
        <title>WGS assembly of Setaria viridis.</title>
        <authorList>
            <person name="Huang P."/>
            <person name="Jenkins J."/>
            <person name="Grimwood J."/>
            <person name="Barry K."/>
            <person name="Healey A."/>
            <person name="Mamidi S."/>
            <person name="Sreedasyam A."/>
            <person name="Shu S."/>
            <person name="Feldman M."/>
            <person name="Wu J."/>
            <person name="Yu Y."/>
            <person name="Chen C."/>
            <person name="Johnson J."/>
            <person name="Rokhsar D."/>
            <person name="Baxter I."/>
            <person name="Schmutz J."/>
            <person name="Brutnell T."/>
            <person name="Kellogg E."/>
        </authorList>
    </citation>
    <scope>NUCLEOTIDE SEQUENCE [LARGE SCALE GENOMIC DNA]</scope>
</reference>
<proteinExistence type="predicted"/>
<dbReference type="EMBL" id="CM016555">
    <property type="protein sequence ID" value="TKW21833.1"/>
    <property type="molecule type" value="Genomic_DNA"/>
</dbReference>
<evidence type="ECO:0000313" key="2">
    <source>
        <dbReference type="EMBL" id="TKW21833.1"/>
    </source>
</evidence>
<dbReference type="Gramene" id="TKW21833">
    <property type="protein sequence ID" value="TKW21833"/>
    <property type="gene ID" value="SEVIR_4G147002v2"/>
</dbReference>
<name>A0A4U6V3A1_SETVI</name>
<evidence type="ECO:0008006" key="4">
    <source>
        <dbReference type="Google" id="ProtNLM"/>
    </source>
</evidence>
<keyword evidence="3" id="KW-1185">Reference proteome</keyword>
<protein>
    <recommendedName>
        <fullName evidence="4">DUF834 domain-containing protein</fullName>
    </recommendedName>
</protein>
<feature type="compositionally biased region" description="Basic and acidic residues" evidence="1">
    <location>
        <begin position="73"/>
        <end position="82"/>
    </location>
</feature>
<accession>A0A4U6V3A1</accession>
<gene>
    <name evidence="2" type="ORF">SEVIR_4G147002v2</name>
</gene>
<evidence type="ECO:0000256" key="1">
    <source>
        <dbReference type="SAM" id="MobiDB-lite"/>
    </source>
</evidence>
<evidence type="ECO:0000313" key="3">
    <source>
        <dbReference type="Proteomes" id="UP000298652"/>
    </source>
</evidence>
<sequence>MTGLGTSSCSVQAPTGAGAVRCGRELGQRQRNSWSSAQLGGWGCGGGLAAAAVGRVDNGEGGAAAVLGPQKSSSREEKVKDA</sequence>
<dbReference type="Proteomes" id="UP000298652">
    <property type="component" value="Chromosome 4"/>
</dbReference>